<dbReference type="Gene3D" id="1.25.40.10">
    <property type="entry name" value="Tetratricopeptide repeat domain"/>
    <property type="match status" value="2"/>
</dbReference>
<keyword evidence="4" id="KW-0833">Ubl conjugation pathway</keyword>
<dbReference type="InterPro" id="IPR019734">
    <property type="entry name" value="TPR_rpt"/>
</dbReference>
<dbReference type="GO" id="GO:0005680">
    <property type="term" value="C:anaphase-promoting complex"/>
    <property type="evidence" value="ECO:0007669"/>
    <property type="project" value="InterPro"/>
</dbReference>
<dbReference type="InterPro" id="IPR011990">
    <property type="entry name" value="TPR-like_helical_dom_sf"/>
</dbReference>
<dbReference type="AlphaFoldDB" id="A0A3S5AGN5"/>
<evidence type="ECO:0000256" key="3">
    <source>
        <dbReference type="ARBA" id="ARBA00022776"/>
    </source>
</evidence>
<dbReference type="SUPFAM" id="SSF48452">
    <property type="entry name" value="TPR-like"/>
    <property type="match status" value="2"/>
</dbReference>
<sequence length="496" mass="57707">MTSFNSTEAFDLDLDIVISDLTKGFFECQFRGLVNSCKWLADLIDAVVKHNYPSDKNYQKGQTLLHSSSINVLNSVISRFTPLQLSSYFLARSLLENKEYERCAHVVSALIVPFVGGTQQWSPDINDNLIYFIYVYARLMANEKRKINDQIGLKQAYGVDVEGLTLGQWSQSQYRNSLNSLKHELENYIRYHSQGGAMMSDNLDPYILYVYSLVLRKLHCEEMAVITLCHILSLDHSCWPAWSELAELAKDRDHLKKFKLPYIISASCWAQLFFEAKMNLNLHEREKALEILTRLYNTGFDMSLNLRTDIALAHEGMRDMENAEKHFRKVFELDPFRLEDVDVYSNTLFVREEHAELARLAHHCISVNRYLPQTCCVVGNFHSLRGHHKKAVLYFQRALTLKPSYALVWTLVGKSLRLSLIDFFLFLKLTTSYHFLGHEYMELKNTNAAVHAYNQAVAHNKRDFRAWYGLGQMYEMLNMPSFALYYYRMSVLNFLF</sequence>
<dbReference type="GO" id="GO:0045842">
    <property type="term" value="P:positive regulation of mitotic metaphase/anaphase transition"/>
    <property type="evidence" value="ECO:0007669"/>
    <property type="project" value="TreeGrafter"/>
</dbReference>
<feature type="repeat" description="TPR" evidence="7">
    <location>
        <begin position="372"/>
        <end position="405"/>
    </location>
</feature>
<dbReference type="GO" id="GO:0051301">
    <property type="term" value="P:cell division"/>
    <property type="evidence" value="ECO:0007669"/>
    <property type="project" value="UniProtKB-KW"/>
</dbReference>
<evidence type="ECO:0000256" key="1">
    <source>
        <dbReference type="ARBA" id="ARBA00022618"/>
    </source>
</evidence>
<name>A0A3S5AGN5_9PLAT</name>
<evidence type="ECO:0000259" key="8">
    <source>
        <dbReference type="Pfam" id="PF04049"/>
    </source>
</evidence>
<keyword evidence="5 7" id="KW-0802">TPR repeat</keyword>
<dbReference type="PANTHER" id="PTHR12558">
    <property type="entry name" value="CELL DIVISION CYCLE 16,23,27"/>
    <property type="match status" value="1"/>
</dbReference>
<protein>
    <recommendedName>
        <fullName evidence="8">Cdc23 domain-containing protein</fullName>
    </recommendedName>
</protein>
<dbReference type="Pfam" id="PF13181">
    <property type="entry name" value="TPR_8"/>
    <property type="match status" value="2"/>
</dbReference>
<keyword evidence="3" id="KW-0498">Mitosis</keyword>
<reference evidence="9" key="1">
    <citation type="submission" date="2018-11" db="EMBL/GenBank/DDBJ databases">
        <authorList>
            <consortium name="Pathogen Informatics"/>
        </authorList>
    </citation>
    <scope>NUCLEOTIDE SEQUENCE</scope>
</reference>
<keyword evidence="2" id="KW-0677">Repeat</keyword>
<dbReference type="Pfam" id="PF04049">
    <property type="entry name" value="ANAPC8"/>
    <property type="match status" value="1"/>
</dbReference>
<evidence type="ECO:0000313" key="9">
    <source>
        <dbReference type="EMBL" id="VEL23418.1"/>
    </source>
</evidence>
<dbReference type="SMART" id="SM00028">
    <property type="entry name" value="TPR"/>
    <property type="match status" value="4"/>
</dbReference>
<dbReference type="PANTHER" id="PTHR12558:SF10">
    <property type="entry name" value="CELL DIVISION CYCLE PROTEIN 23 HOMOLOG"/>
    <property type="match status" value="1"/>
</dbReference>
<evidence type="ECO:0000256" key="5">
    <source>
        <dbReference type="ARBA" id="ARBA00022803"/>
    </source>
</evidence>
<dbReference type="Pfam" id="PF13432">
    <property type="entry name" value="TPR_16"/>
    <property type="match status" value="1"/>
</dbReference>
<evidence type="ECO:0000256" key="4">
    <source>
        <dbReference type="ARBA" id="ARBA00022786"/>
    </source>
</evidence>
<gene>
    <name evidence="9" type="ORF">PXEA_LOCUS16858</name>
</gene>
<evidence type="ECO:0000256" key="2">
    <source>
        <dbReference type="ARBA" id="ARBA00022737"/>
    </source>
</evidence>
<feature type="domain" description="Cdc23" evidence="8">
    <location>
        <begin position="20"/>
        <end position="307"/>
    </location>
</feature>
<comment type="caution">
    <text evidence="9">The sequence shown here is derived from an EMBL/GenBank/DDBJ whole genome shotgun (WGS) entry which is preliminary data.</text>
</comment>
<dbReference type="GO" id="GO:0016567">
    <property type="term" value="P:protein ubiquitination"/>
    <property type="evidence" value="ECO:0007669"/>
    <property type="project" value="TreeGrafter"/>
</dbReference>
<dbReference type="GO" id="GO:0031145">
    <property type="term" value="P:anaphase-promoting complex-dependent catabolic process"/>
    <property type="evidence" value="ECO:0007669"/>
    <property type="project" value="TreeGrafter"/>
</dbReference>
<proteinExistence type="predicted"/>
<dbReference type="PROSITE" id="PS50005">
    <property type="entry name" value="TPR"/>
    <property type="match status" value="3"/>
</dbReference>
<keyword evidence="6" id="KW-0131">Cell cycle</keyword>
<dbReference type="InterPro" id="IPR007192">
    <property type="entry name" value="APC8"/>
</dbReference>
<feature type="repeat" description="TPR" evidence="7">
    <location>
        <begin position="430"/>
        <end position="463"/>
    </location>
</feature>
<keyword evidence="1" id="KW-0132">Cell division</keyword>
<evidence type="ECO:0000256" key="7">
    <source>
        <dbReference type="PROSITE-ProRule" id="PRU00339"/>
    </source>
</evidence>
<organism evidence="9 10">
    <name type="scientific">Protopolystoma xenopodis</name>
    <dbReference type="NCBI Taxonomy" id="117903"/>
    <lineage>
        <taxon>Eukaryota</taxon>
        <taxon>Metazoa</taxon>
        <taxon>Spiralia</taxon>
        <taxon>Lophotrochozoa</taxon>
        <taxon>Platyhelminthes</taxon>
        <taxon>Monogenea</taxon>
        <taxon>Polyopisthocotylea</taxon>
        <taxon>Polystomatidea</taxon>
        <taxon>Polystomatidae</taxon>
        <taxon>Protopolystoma</taxon>
    </lineage>
</organism>
<accession>A0A3S5AGN5</accession>
<evidence type="ECO:0000313" key="10">
    <source>
        <dbReference type="Proteomes" id="UP000784294"/>
    </source>
</evidence>
<feature type="repeat" description="TPR" evidence="7">
    <location>
        <begin position="304"/>
        <end position="337"/>
    </location>
</feature>
<evidence type="ECO:0000256" key="6">
    <source>
        <dbReference type="ARBA" id="ARBA00023306"/>
    </source>
</evidence>
<dbReference type="OrthoDB" id="10262026at2759"/>
<keyword evidence="10" id="KW-1185">Reference proteome</keyword>
<dbReference type="EMBL" id="CAAALY010061786">
    <property type="protein sequence ID" value="VEL23418.1"/>
    <property type="molecule type" value="Genomic_DNA"/>
</dbReference>
<dbReference type="Proteomes" id="UP000784294">
    <property type="component" value="Unassembled WGS sequence"/>
</dbReference>